<reference evidence="1 2" key="1">
    <citation type="journal article" date="2023" name="Arcadia Sci">
        <title>De novo assembly of a long-read Amblyomma americanum tick genome.</title>
        <authorList>
            <person name="Chou S."/>
            <person name="Poskanzer K.E."/>
            <person name="Rollins M."/>
            <person name="Thuy-Boun P.S."/>
        </authorList>
    </citation>
    <scope>NUCLEOTIDE SEQUENCE [LARGE SCALE GENOMIC DNA]</scope>
    <source>
        <strain evidence="1">F_SG_1</strain>
        <tissue evidence="1">Salivary glands</tissue>
    </source>
</reference>
<dbReference type="Proteomes" id="UP001321473">
    <property type="component" value="Unassembled WGS sequence"/>
</dbReference>
<dbReference type="EMBL" id="JARKHS020003835">
    <property type="protein sequence ID" value="KAK8785178.1"/>
    <property type="molecule type" value="Genomic_DNA"/>
</dbReference>
<protein>
    <submittedName>
        <fullName evidence="1">Uncharacterized protein</fullName>
    </submittedName>
</protein>
<organism evidence="1 2">
    <name type="scientific">Amblyomma americanum</name>
    <name type="common">Lone star tick</name>
    <dbReference type="NCBI Taxonomy" id="6943"/>
    <lineage>
        <taxon>Eukaryota</taxon>
        <taxon>Metazoa</taxon>
        <taxon>Ecdysozoa</taxon>
        <taxon>Arthropoda</taxon>
        <taxon>Chelicerata</taxon>
        <taxon>Arachnida</taxon>
        <taxon>Acari</taxon>
        <taxon>Parasitiformes</taxon>
        <taxon>Ixodida</taxon>
        <taxon>Ixodoidea</taxon>
        <taxon>Ixodidae</taxon>
        <taxon>Amblyomminae</taxon>
        <taxon>Amblyomma</taxon>
    </lineage>
</organism>
<sequence>MRYFVPYLAHDIEDNYTFTHVRLDHVTWNGGAYTCRIMDTVRRNFGLVSRASQFLSAGHCDRFCSPHALKTVQMHPALMAELAEVLSVGDTEAADMIRDGIRSLEDDMHVFMRVIGIAGERIECCPRQDGRAQLDSLNEYCLREIRRYLRFEDVKCSSERESGERRQRDVIPFI</sequence>
<dbReference type="AlphaFoldDB" id="A0AAQ4FEV3"/>
<name>A0AAQ4FEV3_AMBAM</name>
<gene>
    <name evidence="1" type="ORF">V5799_008461</name>
</gene>
<comment type="caution">
    <text evidence="1">The sequence shown here is derived from an EMBL/GenBank/DDBJ whole genome shotgun (WGS) entry which is preliminary data.</text>
</comment>
<accession>A0AAQ4FEV3</accession>
<keyword evidence="2" id="KW-1185">Reference proteome</keyword>
<evidence type="ECO:0000313" key="1">
    <source>
        <dbReference type="EMBL" id="KAK8785178.1"/>
    </source>
</evidence>
<evidence type="ECO:0000313" key="2">
    <source>
        <dbReference type="Proteomes" id="UP001321473"/>
    </source>
</evidence>
<proteinExistence type="predicted"/>